<evidence type="ECO:0000256" key="1">
    <source>
        <dbReference type="PROSITE-ProRule" id="PRU00409"/>
    </source>
</evidence>
<evidence type="ECO:0000313" key="6">
    <source>
        <dbReference type="Proteomes" id="UP000293902"/>
    </source>
</evidence>
<gene>
    <name evidence="4" type="ORF">DO021_07600</name>
    <name evidence="3" type="ORF">EYB58_02835</name>
</gene>
<evidence type="ECO:0000313" key="4">
    <source>
        <dbReference type="EMBL" id="RAM02689.1"/>
    </source>
</evidence>
<dbReference type="Pfam" id="PF14397">
    <property type="entry name" value="ATPgrasp_ST"/>
    <property type="match status" value="1"/>
</dbReference>
<dbReference type="InterPro" id="IPR039523">
    <property type="entry name" value="RimK-rel_E_lig_ATP-grasp"/>
</dbReference>
<dbReference type="SUPFAM" id="SSF56059">
    <property type="entry name" value="Glutathione synthetase ATP-binding domain-like"/>
    <property type="match status" value="1"/>
</dbReference>
<dbReference type="GO" id="GO:0018169">
    <property type="term" value="F:ribosomal S6-glutamic acid ligase activity"/>
    <property type="evidence" value="ECO:0007669"/>
    <property type="project" value="TreeGrafter"/>
</dbReference>
<keyword evidence="1" id="KW-0067">ATP-binding</keyword>
<dbReference type="GO" id="GO:0005524">
    <property type="term" value="F:ATP binding"/>
    <property type="evidence" value="ECO:0007669"/>
    <property type="project" value="UniProtKB-UniRule"/>
</dbReference>
<evidence type="ECO:0000259" key="2">
    <source>
        <dbReference type="PROSITE" id="PS50975"/>
    </source>
</evidence>
<dbReference type="GO" id="GO:0005737">
    <property type="term" value="C:cytoplasm"/>
    <property type="evidence" value="ECO:0007669"/>
    <property type="project" value="TreeGrafter"/>
</dbReference>
<dbReference type="PANTHER" id="PTHR21621:SF0">
    <property type="entry name" value="BETA-CITRYLGLUTAMATE SYNTHASE B-RELATED"/>
    <property type="match status" value="1"/>
</dbReference>
<dbReference type="InterPro" id="IPR011758">
    <property type="entry name" value="RimK-rel_E_lig"/>
</dbReference>
<dbReference type="Proteomes" id="UP000248798">
    <property type="component" value="Unassembled WGS sequence"/>
</dbReference>
<dbReference type="EMBL" id="CP036313">
    <property type="protein sequence ID" value="QBH11951.1"/>
    <property type="molecule type" value="Genomic_DNA"/>
</dbReference>
<dbReference type="Proteomes" id="UP000293902">
    <property type="component" value="Chromosome"/>
</dbReference>
<protein>
    <submittedName>
        <fullName evidence="4">Alpha-L-glutamate ligase-like protein</fullName>
    </submittedName>
</protein>
<proteinExistence type="predicted"/>
<feature type="domain" description="ATP-grasp" evidence="2">
    <location>
        <begin position="43"/>
        <end position="301"/>
    </location>
</feature>
<keyword evidence="4" id="KW-0436">Ligase</keyword>
<dbReference type="GO" id="GO:0009432">
    <property type="term" value="P:SOS response"/>
    <property type="evidence" value="ECO:0007669"/>
    <property type="project" value="TreeGrafter"/>
</dbReference>
<dbReference type="OrthoDB" id="336227at2"/>
<dbReference type="GO" id="GO:0046872">
    <property type="term" value="F:metal ion binding"/>
    <property type="evidence" value="ECO:0007669"/>
    <property type="project" value="InterPro"/>
</dbReference>
<name>A0A328FEF5_9BACT</name>
<dbReference type="Gene3D" id="3.30.470.20">
    <property type="entry name" value="ATP-grasp fold, B domain"/>
    <property type="match status" value="2"/>
</dbReference>
<reference evidence="3 6" key="2">
    <citation type="submission" date="2019-02" db="EMBL/GenBank/DDBJ databases">
        <title>Complete genome sequence of Desulfobacter hydrogenophilus AcRS1.</title>
        <authorList>
            <person name="Marietou A."/>
            <person name="Lund M.B."/>
            <person name="Marshall I.P.G."/>
            <person name="Schreiber L."/>
            <person name="Jorgensen B."/>
        </authorList>
    </citation>
    <scope>NUCLEOTIDE SEQUENCE [LARGE SCALE GENOMIC DNA]</scope>
    <source>
        <strain evidence="3 6">AcRS1</strain>
    </source>
</reference>
<evidence type="ECO:0000313" key="3">
    <source>
        <dbReference type="EMBL" id="QBH11951.1"/>
    </source>
</evidence>
<dbReference type="RefSeq" id="WP_111955312.1">
    <property type="nucleotide sequence ID" value="NZ_CP036313.1"/>
</dbReference>
<dbReference type="EMBL" id="QLNI01000012">
    <property type="protein sequence ID" value="RAM02689.1"/>
    <property type="molecule type" value="Genomic_DNA"/>
</dbReference>
<accession>A0A328FEF5</accession>
<dbReference type="AlphaFoldDB" id="A0A328FEF5"/>
<dbReference type="InterPro" id="IPR011761">
    <property type="entry name" value="ATP-grasp"/>
</dbReference>
<keyword evidence="6" id="KW-1185">Reference proteome</keyword>
<reference evidence="4 5" key="1">
    <citation type="submission" date="2018-06" db="EMBL/GenBank/DDBJ databases">
        <title>Complete Genome Sequence of Desulfobacter hydrogenophilus (DSM3380).</title>
        <authorList>
            <person name="Marietou A."/>
            <person name="Schreiber L."/>
            <person name="Marshall I."/>
            <person name="Jorgensen B."/>
        </authorList>
    </citation>
    <scope>NUCLEOTIDE SEQUENCE [LARGE SCALE GENOMIC DNA]</scope>
    <source>
        <strain evidence="4 5">DSM 3380</strain>
    </source>
</reference>
<dbReference type="PROSITE" id="PS50975">
    <property type="entry name" value="ATP_GRASP"/>
    <property type="match status" value="1"/>
</dbReference>
<keyword evidence="1" id="KW-0547">Nucleotide-binding</keyword>
<organism evidence="4 5">
    <name type="scientific">Desulfobacter hydrogenophilus</name>
    <dbReference type="NCBI Taxonomy" id="2291"/>
    <lineage>
        <taxon>Bacteria</taxon>
        <taxon>Pseudomonadati</taxon>
        <taxon>Thermodesulfobacteriota</taxon>
        <taxon>Desulfobacteria</taxon>
        <taxon>Desulfobacterales</taxon>
        <taxon>Desulfobacteraceae</taxon>
        <taxon>Desulfobacter</taxon>
    </lineage>
</organism>
<sequence>MFNYFKLLSQKGVLGINNRNANYTLKYNSRNKYPLVDNKLKTKQLAIEAGIPVPELYAVIEIERQIQDIDDIIKDQDAFVVKPACGSGGNGIVVIADRARDMYRKASGNVLTSNELRYHISNILSGLYSLGGQSDKAIIEYRVQPDLIFEPISYMGVPDIRIIVFFGIPVMSMVRLPTRMSDGKANLHQGAIGAGINIATGITLSAVWKDIIITRHPDTGQPVTNIKIPFWEKLLDIASRCYEITGLAYQGVDIVLDKNQGPMILELNARPGLNIQIANQSGLLKRLKWIEQHRHELNSMDDKVQFAVRHFKQ</sequence>
<dbReference type="PANTHER" id="PTHR21621">
    <property type="entry name" value="RIBOSOMAL PROTEIN S6 MODIFICATION PROTEIN"/>
    <property type="match status" value="1"/>
</dbReference>
<evidence type="ECO:0000313" key="5">
    <source>
        <dbReference type="Proteomes" id="UP000248798"/>
    </source>
</evidence>
<dbReference type="NCBIfam" id="TIGR02291">
    <property type="entry name" value="rimK_rel_E_lig"/>
    <property type="match status" value="1"/>
</dbReference>